<gene>
    <name evidence="1" type="ORF">RM812_30325</name>
</gene>
<proteinExistence type="predicted"/>
<keyword evidence="1" id="KW-0808">Transferase</keyword>
<dbReference type="Proteomes" id="UP001180724">
    <property type="component" value="Unassembled WGS sequence"/>
</dbReference>
<accession>A0ABU3AWS7</accession>
<sequence>MRLRAPYSAGVQPAEGRSPAFDLTGPDWARLTDVKGKDTVLARDLHAQEGWAALAGALGDEEEAYAFSARTALMWLRPDAFAAGTARRVVAATAEAGFTPLAVRPIRLERCAVRALWSYMCRWATAERLILMDALVALGPGLLVLWADDTGGPVSVRMMAVKGRNDPARREPGSLRDIAGSPSRALTMLHTTDDPADVVRELAVLCSWPERAGLIAEAAARLREGHSADLDQALGGVERELPPLGLPVLEAGAPAPAVHELFTGPVDKRWAALVAASEGWPLLRRTPGPAAWPEQETRSPWQ</sequence>
<comment type="caution">
    <text evidence="1">The sequence shown here is derived from an EMBL/GenBank/DDBJ whole genome shotgun (WGS) entry which is preliminary data.</text>
</comment>
<name>A0ABU3AWS7_9ACTN</name>
<protein>
    <submittedName>
        <fullName evidence="1">Nucleoside-diphosphate kinase</fullName>
    </submittedName>
</protein>
<dbReference type="SUPFAM" id="SSF54919">
    <property type="entry name" value="Nucleoside diphosphate kinase, NDK"/>
    <property type="match status" value="1"/>
</dbReference>
<organism evidence="1 2">
    <name type="scientific">Streptomyces lancefieldiae</name>
    <dbReference type="NCBI Taxonomy" id="3075520"/>
    <lineage>
        <taxon>Bacteria</taxon>
        <taxon>Bacillati</taxon>
        <taxon>Actinomycetota</taxon>
        <taxon>Actinomycetes</taxon>
        <taxon>Kitasatosporales</taxon>
        <taxon>Streptomycetaceae</taxon>
        <taxon>Streptomyces</taxon>
    </lineage>
</organism>
<dbReference type="Gene3D" id="3.30.70.141">
    <property type="entry name" value="Nucleoside diphosphate kinase-like domain"/>
    <property type="match status" value="1"/>
</dbReference>
<evidence type="ECO:0000313" key="2">
    <source>
        <dbReference type="Proteomes" id="UP001180724"/>
    </source>
</evidence>
<keyword evidence="2" id="KW-1185">Reference proteome</keyword>
<reference evidence="1" key="1">
    <citation type="submission" date="2024-05" db="EMBL/GenBank/DDBJ databases">
        <title>30 novel species of actinomycetes from the DSMZ collection.</title>
        <authorList>
            <person name="Nouioui I."/>
        </authorList>
    </citation>
    <scope>NUCLEOTIDE SEQUENCE</scope>
    <source>
        <strain evidence="1">DSM 40712</strain>
    </source>
</reference>
<dbReference type="EMBL" id="JAVRFH010000040">
    <property type="protein sequence ID" value="MDT0614474.1"/>
    <property type="molecule type" value="Genomic_DNA"/>
</dbReference>
<evidence type="ECO:0000313" key="1">
    <source>
        <dbReference type="EMBL" id="MDT0614474.1"/>
    </source>
</evidence>
<keyword evidence="1" id="KW-0418">Kinase</keyword>
<dbReference type="InterPro" id="IPR036850">
    <property type="entry name" value="NDK-like_dom_sf"/>
</dbReference>
<dbReference type="GO" id="GO:0016301">
    <property type="term" value="F:kinase activity"/>
    <property type="evidence" value="ECO:0007669"/>
    <property type="project" value="UniProtKB-KW"/>
</dbReference>